<protein>
    <submittedName>
        <fullName evidence="4">Periplasmic-binding protein domain protein</fullName>
    </submittedName>
</protein>
<dbReference type="InterPro" id="IPR050555">
    <property type="entry name" value="Bact_Solute-Bind_Prot2"/>
</dbReference>
<keyword evidence="5" id="KW-1185">Reference proteome</keyword>
<comment type="similarity">
    <text evidence="2">Belongs to the bacterial solute-binding protein 2 family.</text>
</comment>
<dbReference type="InterPro" id="IPR025997">
    <property type="entry name" value="SBP_2_dom"/>
</dbReference>
<dbReference type="GO" id="GO:0030246">
    <property type="term" value="F:carbohydrate binding"/>
    <property type="evidence" value="ECO:0007669"/>
    <property type="project" value="TreeGrafter"/>
</dbReference>
<sequence>MGRIDGALTDVIRAMRQWALREQGIEGGLVMSSLSRRNFVKFWSVAGAGLGVASLLTACGGTGSGGSGEGGKIKIGVSTWSSTDALGSLSVDIIKKAADVLGVETTIVDQGHVSEQVTASAETLAAAGCDGIVICNSADSEMTSVINTCNENEMYVTQFYRMISKDASPDVYKAAQDSKYYVGAVHEDEVLNGKTLMGLLTEKGGPNGTGARTICLEGWTVGDATFQLRWQGYKEGLDEWNDTHPDDRATMTEPVYANTSSAEGAKVTEQFVNTYPTMDGLIVAGGGGDPLVGSIGQLANMGRTGQISVVSTDFLSDLADQLESGGIFAESGGHFCDPLYAFLLTYQACKGKLAKKEGEFGAEIKFPYVYVSSVDEYHEYEKYFVDAAPYSDDEIKQLADMGFDDLNKWATTLSIDDVRERHGA</sequence>
<dbReference type="Gene3D" id="3.40.50.2300">
    <property type="match status" value="2"/>
</dbReference>
<evidence type="ECO:0000259" key="3">
    <source>
        <dbReference type="Pfam" id="PF13407"/>
    </source>
</evidence>
<dbReference type="PATRIC" id="fig|1125712.3.peg.1329"/>
<dbReference type="STRING" id="1125712.HMPREF1316_0204"/>
<dbReference type="Proteomes" id="UP000016638">
    <property type="component" value="Unassembled WGS sequence"/>
</dbReference>
<reference evidence="4 5" key="1">
    <citation type="submission" date="2013-08" db="EMBL/GenBank/DDBJ databases">
        <authorList>
            <person name="Durkin A.S."/>
            <person name="Haft D.R."/>
            <person name="McCorrison J."/>
            <person name="Torralba M."/>
            <person name="Gillis M."/>
            <person name="Haft D.H."/>
            <person name="Methe B."/>
            <person name="Sutton G."/>
            <person name="Nelson K.E."/>
        </authorList>
    </citation>
    <scope>NUCLEOTIDE SEQUENCE [LARGE SCALE GENOMIC DNA]</scope>
    <source>
        <strain evidence="4 5">F0195</strain>
    </source>
</reference>
<feature type="domain" description="Periplasmic binding protein" evidence="3">
    <location>
        <begin position="77"/>
        <end position="327"/>
    </location>
</feature>
<proteinExistence type="inferred from homology"/>
<dbReference type="SUPFAM" id="SSF53822">
    <property type="entry name" value="Periplasmic binding protein-like I"/>
    <property type="match status" value="1"/>
</dbReference>
<dbReference type="PANTHER" id="PTHR30036">
    <property type="entry name" value="D-XYLOSE-BINDING PERIPLASMIC PROTEIN"/>
    <property type="match status" value="1"/>
</dbReference>
<comment type="subcellular location">
    <subcellularLocation>
        <location evidence="1">Cell envelope</location>
    </subcellularLocation>
</comment>
<dbReference type="InterPro" id="IPR019546">
    <property type="entry name" value="TAT_signal_bac_arc"/>
</dbReference>
<comment type="caution">
    <text evidence="4">The sequence shown here is derived from an EMBL/GenBank/DDBJ whole genome shotgun (WGS) entry which is preliminary data.</text>
</comment>
<dbReference type="GO" id="GO:0030288">
    <property type="term" value="C:outer membrane-bounded periplasmic space"/>
    <property type="evidence" value="ECO:0007669"/>
    <property type="project" value="TreeGrafter"/>
</dbReference>
<evidence type="ECO:0000313" key="5">
    <source>
        <dbReference type="Proteomes" id="UP000016638"/>
    </source>
</evidence>
<dbReference type="AlphaFoldDB" id="U2T5J8"/>
<dbReference type="Pfam" id="PF13407">
    <property type="entry name" value="Peripla_BP_4"/>
    <property type="match status" value="1"/>
</dbReference>
<dbReference type="NCBIfam" id="TIGR01409">
    <property type="entry name" value="TAT_signal_seq"/>
    <property type="match status" value="1"/>
</dbReference>
<accession>U2T5J8</accession>
<evidence type="ECO:0000256" key="2">
    <source>
        <dbReference type="ARBA" id="ARBA00007639"/>
    </source>
</evidence>
<gene>
    <name evidence="4" type="ORF">HMPREF1316_0204</name>
</gene>
<dbReference type="eggNOG" id="COG1609">
    <property type="taxonomic scope" value="Bacteria"/>
</dbReference>
<organism evidence="4 5">
    <name type="scientific">Olsenella profusa F0195</name>
    <dbReference type="NCBI Taxonomy" id="1125712"/>
    <lineage>
        <taxon>Bacteria</taxon>
        <taxon>Bacillati</taxon>
        <taxon>Actinomycetota</taxon>
        <taxon>Coriobacteriia</taxon>
        <taxon>Coriobacteriales</taxon>
        <taxon>Atopobiaceae</taxon>
        <taxon>Olsenella</taxon>
    </lineage>
</organism>
<dbReference type="InterPro" id="IPR028082">
    <property type="entry name" value="Peripla_BP_I"/>
</dbReference>
<dbReference type="PANTHER" id="PTHR30036:SF7">
    <property type="entry name" value="ABC TRANSPORTER PERIPLASMIC-BINDING PROTEIN YPHF"/>
    <property type="match status" value="1"/>
</dbReference>
<evidence type="ECO:0000256" key="1">
    <source>
        <dbReference type="ARBA" id="ARBA00004196"/>
    </source>
</evidence>
<name>U2T5J8_9ACTN</name>
<dbReference type="EMBL" id="AWEZ01000045">
    <property type="protein sequence ID" value="ERL08309.1"/>
    <property type="molecule type" value="Genomic_DNA"/>
</dbReference>
<evidence type="ECO:0000313" key="4">
    <source>
        <dbReference type="EMBL" id="ERL08309.1"/>
    </source>
</evidence>